<proteinExistence type="predicted"/>
<dbReference type="GO" id="GO:0016740">
    <property type="term" value="F:transferase activity"/>
    <property type="evidence" value="ECO:0007669"/>
    <property type="project" value="UniProtKB-KW"/>
</dbReference>
<dbReference type="PIRSF" id="PIRSF000707">
    <property type="entry name" value="Hygromycin-B_kinase"/>
    <property type="match status" value="1"/>
</dbReference>
<keyword evidence="3" id="KW-1185">Reference proteome</keyword>
<dbReference type="CDD" id="cd05120">
    <property type="entry name" value="APH_ChoK_like"/>
    <property type="match status" value="1"/>
</dbReference>
<keyword evidence="2" id="KW-0808">Transferase</keyword>
<dbReference type="PANTHER" id="PTHR21310:SF15">
    <property type="entry name" value="AMINOGLYCOSIDE PHOSPHOTRANSFERASE DOMAIN-CONTAINING PROTEIN"/>
    <property type="match status" value="1"/>
</dbReference>
<evidence type="ECO:0000313" key="2">
    <source>
        <dbReference type="EMBL" id="RZQ64690.1"/>
    </source>
</evidence>
<dbReference type="RefSeq" id="WP_130474489.1">
    <property type="nucleotide sequence ID" value="NZ_SFCC01000003.1"/>
</dbReference>
<dbReference type="SUPFAM" id="SSF56112">
    <property type="entry name" value="Protein kinase-like (PK-like)"/>
    <property type="match status" value="1"/>
</dbReference>
<dbReference type="AlphaFoldDB" id="A0A4Q7JA64"/>
<comment type="caution">
    <text evidence="2">The sequence shown here is derived from an EMBL/GenBank/DDBJ whole genome shotgun (WGS) entry which is preliminary data.</text>
</comment>
<evidence type="ECO:0000259" key="1">
    <source>
        <dbReference type="Pfam" id="PF01636"/>
    </source>
</evidence>
<organism evidence="2 3">
    <name type="scientific">Amycolatopsis suaedae</name>
    <dbReference type="NCBI Taxonomy" id="2510978"/>
    <lineage>
        <taxon>Bacteria</taxon>
        <taxon>Bacillati</taxon>
        <taxon>Actinomycetota</taxon>
        <taxon>Actinomycetes</taxon>
        <taxon>Pseudonocardiales</taxon>
        <taxon>Pseudonocardiaceae</taxon>
        <taxon>Amycolatopsis</taxon>
    </lineage>
</organism>
<dbReference type="Proteomes" id="UP000292003">
    <property type="component" value="Unassembled WGS sequence"/>
</dbReference>
<gene>
    <name evidence="2" type="ORF">EWH70_07295</name>
</gene>
<dbReference type="Gene3D" id="3.90.1200.10">
    <property type="match status" value="1"/>
</dbReference>
<dbReference type="PANTHER" id="PTHR21310">
    <property type="entry name" value="AMINOGLYCOSIDE PHOSPHOTRANSFERASE-RELATED-RELATED"/>
    <property type="match status" value="1"/>
</dbReference>
<dbReference type="OrthoDB" id="2801014at2"/>
<dbReference type="Pfam" id="PF01636">
    <property type="entry name" value="APH"/>
    <property type="match status" value="1"/>
</dbReference>
<protein>
    <submittedName>
        <fullName evidence="2">Aminoglycoside phosphotransferase family protein</fullName>
    </submittedName>
</protein>
<dbReference type="InterPro" id="IPR011009">
    <property type="entry name" value="Kinase-like_dom_sf"/>
</dbReference>
<dbReference type="InterPro" id="IPR002575">
    <property type="entry name" value="Aminoglycoside_PTrfase"/>
</dbReference>
<accession>A0A4Q7JA64</accession>
<dbReference type="InterPro" id="IPR016259">
    <property type="entry name" value="Hygromycin-B_Kinase"/>
</dbReference>
<reference evidence="2 3" key="1">
    <citation type="submission" date="2019-02" db="EMBL/GenBank/DDBJ databases">
        <title>Draft genome sequence of Amycolatopsis sp. 8-3EHSu isolated from roots of Suaeda maritima.</title>
        <authorList>
            <person name="Duangmal K."/>
            <person name="Chantavorakit T."/>
        </authorList>
    </citation>
    <scope>NUCLEOTIDE SEQUENCE [LARGE SCALE GENOMIC DNA]</scope>
    <source>
        <strain evidence="2 3">8-3EHSu</strain>
    </source>
</reference>
<feature type="domain" description="Aminoglycoside phosphotransferase" evidence="1">
    <location>
        <begin position="35"/>
        <end position="255"/>
    </location>
</feature>
<dbReference type="InterPro" id="IPR051678">
    <property type="entry name" value="AGP_Transferase"/>
</dbReference>
<sequence>MGLLPYADTPEEFESLRAEQLEPGVAAILGHTGFTRFPEGSLPVYAVGDDLVLKLYPPPFHDELSTESSALRAVEGKLPVPTPAVVRTGTLEGWGHLLMSRLSGVSLTEAWPRLTDADRADVATQLGSALAALHQVPAPSLEPPDWAEFLTRQRESAVDRQRRAGLAEEWLDQIPGFLDGVDLGDPAPVLLHTEVMRDHVLVERAGDRWRLSGLFDFEPAMRGAAEYEFAAVGLFTAMGDPAFLRGLLLSYGYSPGELDHDFSRRCLAYTLLHVYSNLKWYLKILPAPAEPTLDALATAWFSAAESTPAG</sequence>
<name>A0A4Q7JA64_9PSEU</name>
<evidence type="ECO:0000313" key="3">
    <source>
        <dbReference type="Proteomes" id="UP000292003"/>
    </source>
</evidence>
<dbReference type="EMBL" id="SFCC01000003">
    <property type="protein sequence ID" value="RZQ64690.1"/>
    <property type="molecule type" value="Genomic_DNA"/>
</dbReference>